<feature type="transmembrane region" description="Helical" evidence="1">
    <location>
        <begin position="20"/>
        <end position="41"/>
    </location>
</feature>
<reference evidence="2" key="1">
    <citation type="submission" date="2021-02" db="EMBL/GenBank/DDBJ databases">
        <authorList>
            <person name="Nowell W R."/>
        </authorList>
    </citation>
    <scope>NUCLEOTIDE SEQUENCE</scope>
</reference>
<dbReference type="AlphaFoldDB" id="A0A820X4C8"/>
<sequence>SSRYQCLGSSTYQCLGKFEFVYYKILLVFSISFQRGINVLVHRDINV</sequence>
<protein>
    <submittedName>
        <fullName evidence="2">Uncharacterized protein</fullName>
    </submittedName>
</protein>
<feature type="non-terminal residue" evidence="2">
    <location>
        <position position="1"/>
    </location>
</feature>
<comment type="caution">
    <text evidence="2">The sequence shown here is derived from an EMBL/GenBank/DDBJ whole genome shotgun (WGS) entry which is preliminary data.</text>
</comment>
<accession>A0A820X4C8</accession>
<name>A0A820X4C8_9BILA</name>
<organism evidence="2 3">
    <name type="scientific">Rotaria magnacalcarata</name>
    <dbReference type="NCBI Taxonomy" id="392030"/>
    <lineage>
        <taxon>Eukaryota</taxon>
        <taxon>Metazoa</taxon>
        <taxon>Spiralia</taxon>
        <taxon>Gnathifera</taxon>
        <taxon>Rotifera</taxon>
        <taxon>Eurotatoria</taxon>
        <taxon>Bdelloidea</taxon>
        <taxon>Philodinida</taxon>
        <taxon>Philodinidae</taxon>
        <taxon>Rotaria</taxon>
    </lineage>
</organism>
<keyword evidence="1" id="KW-0812">Transmembrane</keyword>
<evidence type="ECO:0000313" key="3">
    <source>
        <dbReference type="Proteomes" id="UP000663866"/>
    </source>
</evidence>
<dbReference type="EMBL" id="CAJOBG010057043">
    <property type="protein sequence ID" value="CAF4525576.1"/>
    <property type="molecule type" value="Genomic_DNA"/>
</dbReference>
<proteinExistence type="predicted"/>
<evidence type="ECO:0000256" key="1">
    <source>
        <dbReference type="SAM" id="Phobius"/>
    </source>
</evidence>
<dbReference type="Proteomes" id="UP000663866">
    <property type="component" value="Unassembled WGS sequence"/>
</dbReference>
<keyword evidence="1" id="KW-1133">Transmembrane helix</keyword>
<evidence type="ECO:0000313" key="2">
    <source>
        <dbReference type="EMBL" id="CAF4525576.1"/>
    </source>
</evidence>
<gene>
    <name evidence="2" type="ORF">OVN521_LOCUS42061</name>
</gene>
<keyword evidence="3" id="KW-1185">Reference proteome</keyword>
<keyword evidence="1" id="KW-0472">Membrane</keyword>